<dbReference type="AlphaFoldDB" id="A0A2G5CJG6"/>
<name>A0A2G5CJG6_AQUCA</name>
<evidence type="ECO:0000313" key="1">
    <source>
        <dbReference type="EMBL" id="PIA31426.1"/>
    </source>
</evidence>
<accession>A0A2G5CJG6</accession>
<proteinExistence type="predicted"/>
<reference evidence="1 2" key="1">
    <citation type="submission" date="2017-09" db="EMBL/GenBank/DDBJ databases">
        <title>WGS assembly of Aquilegia coerulea Goldsmith.</title>
        <authorList>
            <person name="Hodges S."/>
            <person name="Kramer E."/>
            <person name="Nordborg M."/>
            <person name="Tomkins J."/>
            <person name="Borevitz J."/>
            <person name="Derieg N."/>
            <person name="Yan J."/>
            <person name="Mihaltcheva S."/>
            <person name="Hayes R.D."/>
            <person name="Rokhsar D."/>
        </authorList>
    </citation>
    <scope>NUCLEOTIDE SEQUENCE [LARGE SCALE GENOMIC DNA]</scope>
    <source>
        <strain evidence="2">cv. Goldsmith</strain>
    </source>
</reference>
<protein>
    <submittedName>
        <fullName evidence="1">Uncharacterized protein</fullName>
    </submittedName>
</protein>
<organism evidence="1 2">
    <name type="scientific">Aquilegia coerulea</name>
    <name type="common">Rocky mountain columbine</name>
    <dbReference type="NCBI Taxonomy" id="218851"/>
    <lineage>
        <taxon>Eukaryota</taxon>
        <taxon>Viridiplantae</taxon>
        <taxon>Streptophyta</taxon>
        <taxon>Embryophyta</taxon>
        <taxon>Tracheophyta</taxon>
        <taxon>Spermatophyta</taxon>
        <taxon>Magnoliopsida</taxon>
        <taxon>Ranunculales</taxon>
        <taxon>Ranunculaceae</taxon>
        <taxon>Thalictroideae</taxon>
        <taxon>Aquilegia</taxon>
    </lineage>
</organism>
<dbReference type="EMBL" id="KZ305066">
    <property type="protein sequence ID" value="PIA31426.1"/>
    <property type="molecule type" value="Genomic_DNA"/>
</dbReference>
<keyword evidence="2" id="KW-1185">Reference proteome</keyword>
<sequence>MVLVLSFGRHLVIQAKNGSWHVIIHLNSACVPALTHFSMHGRAVVLHLRMQLTAGGAGPGGVGVGVGVGVGMGVGAL</sequence>
<evidence type="ECO:0000313" key="2">
    <source>
        <dbReference type="Proteomes" id="UP000230069"/>
    </source>
</evidence>
<dbReference type="EMBL" id="KZ305066">
    <property type="protein sequence ID" value="PIA31429.1"/>
    <property type="molecule type" value="Genomic_DNA"/>
</dbReference>
<gene>
    <name evidence="1" type="ORF">AQUCO_04900018v1</name>
</gene>
<dbReference type="Proteomes" id="UP000230069">
    <property type="component" value="Unassembled WGS sequence"/>
</dbReference>